<dbReference type="Proteomes" id="UP000644507">
    <property type="component" value="Unassembled WGS sequence"/>
</dbReference>
<keyword evidence="2" id="KW-0472">Membrane</keyword>
<feature type="transmembrane region" description="Helical" evidence="2">
    <location>
        <begin position="12"/>
        <end position="39"/>
    </location>
</feature>
<dbReference type="EMBL" id="BMXI01000004">
    <property type="protein sequence ID" value="GHC48596.1"/>
    <property type="molecule type" value="Genomic_DNA"/>
</dbReference>
<evidence type="ECO:0000256" key="2">
    <source>
        <dbReference type="SAM" id="Phobius"/>
    </source>
</evidence>
<evidence type="ECO:0000256" key="1">
    <source>
        <dbReference type="SAM" id="MobiDB-lite"/>
    </source>
</evidence>
<feature type="region of interest" description="Disordered" evidence="1">
    <location>
        <begin position="141"/>
        <end position="163"/>
    </location>
</feature>
<keyword evidence="2" id="KW-1133">Transmembrane helix</keyword>
<dbReference type="RefSeq" id="WP_189568569.1">
    <property type="nucleotide sequence ID" value="NZ_BMXI01000004.1"/>
</dbReference>
<reference evidence="3" key="2">
    <citation type="submission" date="2020-09" db="EMBL/GenBank/DDBJ databases">
        <authorList>
            <person name="Sun Q."/>
            <person name="Kim S."/>
        </authorList>
    </citation>
    <scope>NUCLEOTIDE SEQUENCE</scope>
    <source>
        <strain evidence="3">KCTC 12988</strain>
    </source>
</reference>
<accession>A0A918THW4</accession>
<keyword evidence="2" id="KW-0812">Transmembrane</keyword>
<evidence type="ECO:0000313" key="4">
    <source>
        <dbReference type="Proteomes" id="UP000644507"/>
    </source>
</evidence>
<keyword evidence="4" id="KW-1185">Reference proteome</keyword>
<feature type="transmembrane region" description="Helical" evidence="2">
    <location>
        <begin position="59"/>
        <end position="76"/>
    </location>
</feature>
<sequence length="163" mass="17332">MNKPHSLASPTVWLASGMGLVVGLVCLVMGAGDGFAAWLKAGYEAQGFPAMSEVGSSSPISLIVMVILTFGAVFSIEGTPGVGRRLMLMLSALVLIAMASPILALWGLFWSPLVLILTVLWAGMAAMVHAHGRDKAEVVRSSEERSVMRMNPPVSPNKRRSRL</sequence>
<gene>
    <name evidence="3" type="ORF">GCM10007100_13130</name>
</gene>
<name>A0A918THW4_9BACT</name>
<feature type="transmembrane region" description="Helical" evidence="2">
    <location>
        <begin position="113"/>
        <end position="132"/>
    </location>
</feature>
<dbReference type="AlphaFoldDB" id="A0A918THW4"/>
<organism evidence="3 4">
    <name type="scientific">Roseibacillus persicicus</name>
    <dbReference type="NCBI Taxonomy" id="454148"/>
    <lineage>
        <taxon>Bacteria</taxon>
        <taxon>Pseudomonadati</taxon>
        <taxon>Verrucomicrobiota</taxon>
        <taxon>Verrucomicrobiia</taxon>
        <taxon>Verrucomicrobiales</taxon>
        <taxon>Verrucomicrobiaceae</taxon>
        <taxon>Roseibacillus</taxon>
    </lineage>
</organism>
<evidence type="ECO:0000313" key="3">
    <source>
        <dbReference type="EMBL" id="GHC48596.1"/>
    </source>
</evidence>
<proteinExistence type="predicted"/>
<protein>
    <submittedName>
        <fullName evidence="3">Uncharacterized protein</fullName>
    </submittedName>
</protein>
<feature type="transmembrane region" description="Helical" evidence="2">
    <location>
        <begin position="88"/>
        <end position="107"/>
    </location>
</feature>
<comment type="caution">
    <text evidence="3">The sequence shown here is derived from an EMBL/GenBank/DDBJ whole genome shotgun (WGS) entry which is preliminary data.</text>
</comment>
<reference evidence="3" key="1">
    <citation type="journal article" date="2014" name="Int. J. Syst. Evol. Microbiol.">
        <title>Complete genome sequence of Corynebacterium casei LMG S-19264T (=DSM 44701T), isolated from a smear-ripened cheese.</title>
        <authorList>
            <consortium name="US DOE Joint Genome Institute (JGI-PGF)"/>
            <person name="Walter F."/>
            <person name="Albersmeier A."/>
            <person name="Kalinowski J."/>
            <person name="Ruckert C."/>
        </authorList>
    </citation>
    <scope>NUCLEOTIDE SEQUENCE</scope>
    <source>
        <strain evidence="3">KCTC 12988</strain>
    </source>
</reference>